<evidence type="ECO:0000313" key="1">
    <source>
        <dbReference type="EMBL" id="KAJ9070802.1"/>
    </source>
</evidence>
<comment type="caution">
    <text evidence="1">The sequence shown here is derived from an EMBL/GenBank/DDBJ whole genome shotgun (WGS) entry which is preliminary data.</text>
</comment>
<protein>
    <submittedName>
        <fullName evidence="1">Uncharacterized protein</fullName>
    </submittedName>
</protein>
<gene>
    <name evidence="1" type="ORF">DSO57_1003664</name>
</gene>
<evidence type="ECO:0000313" key="2">
    <source>
        <dbReference type="Proteomes" id="UP001165960"/>
    </source>
</evidence>
<reference evidence="1" key="1">
    <citation type="submission" date="2022-04" db="EMBL/GenBank/DDBJ databases">
        <title>Genome of the entomopathogenic fungus Entomophthora muscae.</title>
        <authorList>
            <person name="Elya C."/>
            <person name="Lovett B.R."/>
            <person name="Lee E."/>
            <person name="Macias A.M."/>
            <person name="Hajek A.E."/>
            <person name="De Bivort B.L."/>
            <person name="Kasson M.T."/>
            <person name="De Fine Licht H.H."/>
            <person name="Stajich J.E."/>
        </authorList>
    </citation>
    <scope>NUCLEOTIDE SEQUENCE</scope>
    <source>
        <strain evidence="1">Berkeley</strain>
    </source>
</reference>
<dbReference type="Proteomes" id="UP001165960">
    <property type="component" value="Unassembled WGS sequence"/>
</dbReference>
<accession>A0ACC2T938</accession>
<organism evidence="1 2">
    <name type="scientific">Entomophthora muscae</name>
    <dbReference type="NCBI Taxonomy" id="34485"/>
    <lineage>
        <taxon>Eukaryota</taxon>
        <taxon>Fungi</taxon>
        <taxon>Fungi incertae sedis</taxon>
        <taxon>Zoopagomycota</taxon>
        <taxon>Entomophthoromycotina</taxon>
        <taxon>Entomophthoromycetes</taxon>
        <taxon>Entomophthorales</taxon>
        <taxon>Entomophthoraceae</taxon>
        <taxon>Entomophthora</taxon>
    </lineage>
</organism>
<name>A0ACC2T938_9FUNG</name>
<keyword evidence="2" id="KW-1185">Reference proteome</keyword>
<dbReference type="EMBL" id="QTSX02003559">
    <property type="protein sequence ID" value="KAJ9070802.1"/>
    <property type="molecule type" value="Genomic_DNA"/>
</dbReference>
<proteinExistence type="predicted"/>
<sequence length="86" mass="9273">MECVWGYSLVLQATPEKQIASPPAKAGKPNEFPGWNKEPGQGWGGRSPGYHRGEKACGLTWEAIQQVQEPGGIISHKASRIGYLGP</sequence>